<proteinExistence type="predicted"/>
<feature type="repeat" description="ANK" evidence="3">
    <location>
        <begin position="1027"/>
        <end position="1059"/>
    </location>
</feature>
<feature type="repeat" description="ANK" evidence="3">
    <location>
        <begin position="666"/>
        <end position="695"/>
    </location>
</feature>
<gene>
    <name evidence="5" type="ORF">Z517_01525</name>
</gene>
<dbReference type="HOGENOM" id="CLU_008198_0_0_1"/>
<dbReference type="VEuPathDB" id="FungiDB:Z517_01525"/>
<name>A0A0D2E7P9_9EURO</name>
<dbReference type="Proteomes" id="UP000053029">
    <property type="component" value="Unassembled WGS sequence"/>
</dbReference>
<feature type="repeat" description="ANK" evidence="3">
    <location>
        <begin position="809"/>
        <end position="841"/>
    </location>
</feature>
<evidence type="ECO:0000256" key="2">
    <source>
        <dbReference type="ARBA" id="ARBA00023043"/>
    </source>
</evidence>
<dbReference type="InterPro" id="IPR051165">
    <property type="entry name" value="Multifunctional_ANK_Repeat"/>
</dbReference>
<dbReference type="STRING" id="1442368.A0A0D2E7P9"/>
<dbReference type="Gene3D" id="1.25.40.20">
    <property type="entry name" value="Ankyrin repeat-containing domain"/>
    <property type="match status" value="3"/>
</dbReference>
<evidence type="ECO:0000313" key="5">
    <source>
        <dbReference type="EMBL" id="KIW86131.1"/>
    </source>
</evidence>
<dbReference type="OrthoDB" id="194358at2759"/>
<dbReference type="InterPro" id="IPR002110">
    <property type="entry name" value="Ankyrin_rpt"/>
</dbReference>
<dbReference type="EMBL" id="KN846969">
    <property type="protein sequence ID" value="KIW86131.1"/>
    <property type="molecule type" value="Genomic_DNA"/>
</dbReference>
<accession>A0A0D2E7P9</accession>
<evidence type="ECO:0000313" key="6">
    <source>
        <dbReference type="Proteomes" id="UP000053029"/>
    </source>
</evidence>
<dbReference type="PROSITE" id="PS50297">
    <property type="entry name" value="ANK_REP_REGION"/>
    <property type="match status" value="6"/>
</dbReference>
<dbReference type="PROSITE" id="PS50088">
    <property type="entry name" value="ANK_REPEAT"/>
    <property type="match status" value="6"/>
</dbReference>
<dbReference type="Pfam" id="PF12796">
    <property type="entry name" value="Ank_2"/>
    <property type="match status" value="3"/>
</dbReference>
<feature type="domain" description="Clr5" evidence="4">
    <location>
        <begin position="12"/>
        <end position="63"/>
    </location>
</feature>
<dbReference type="InterPro" id="IPR036770">
    <property type="entry name" value="Ankyrin_rpt-contain_sf"/>
</dbReference>
<dbReference type="RefSeq" id="XP_013289939.1">
    <property type="nucleotide sequence ID" value="XM_013434485.1"/>
</dbReference>
<organism evidence="5 6">
    <name type="scientific">Fonsecaea pedrosoi CBS 271.37</name>
    <dbReference type="NCBI Taxonomy" id="1442368"/>
    <lineage>
        <taxon>Eukaryota</taxon>
        <taxon>Fungi</taxon>
        <taxon>Dikarya</taxon>
        <taxon>Ascomycota</taxon>
        <taxon>Pezizomycotina</taxon>
        <taxon>Eurotiomycetes</taxon>
        <taxon>Chaetothyriomycetidae</taxon>
        <taxon>Chaetothyriales</taxon>
        <taxon>Herpotrichiellaceae</taxon>
        <taxon>Fonsecaea</taxon>
    </lineage>
</organism>
<keyword evidence="6" id="KW-1185">Reference proteome</keyword>
<evidence type="ECO:0000259" key="4">
    <source>
        <dbReference type="Pfam" id="PF14420"/>
    </source>
</evidence>
<feature type="repeat" description="ANK" evidence="3">
    <location>
        <begin position="1062"/>
        <end position="1089"/>
    </location>
</feature>
<evidence type="ECO:0000256" key="1">
    <source>
        <dbReference type="ARBA" id="ARBA00022737"/>
    </source>
</evidence>
<dbReference type="SUPFAM" id="SSF48403">
    <property type="entry name" value="Ankyrin repeat"/>
    <property type="match status" value="2"/>
</dbReference>
<sequence>MSSRVCDDEADSVWKSHRDTIRTFYLAQDHSLEELMREMASKYSFCASKAQFEAHLKKWAFRKNLTKDEWKVVIHKIQKRKQDNKDSEVCSDGFPMNVKKVKKAITRYRLPSVPDFDGIWSSVSIRLTSLTVTTAPSPRTPEGITIQTPVLAPAALTSASPKTASFIPISTTYVSFLTSSLPFAHFNGRINLEENPYASSPGGDGVVSTSGLQDLESSIVGWFKNGADGDEQSKSFRQNLKALMPDEVLCGQPSKLDVAMPPSAAVNFLNLTLFMISNNLFETDSKTSKTIYNWVKRRSQAGLLENLMSVGGPTLEALRENIFSLAIEEQDAPMVAAMLRSGLDANQSRFPTQHGLPLTPLQRACDLGSLDLVRILLKAGADIQSAGSNPESPLIFAIRSLGYKFDVLYDDDGDLENVIIGLVQLLLDKDADVNSGSDASPLLEATRICLPRLVEILLSAGADPNFAYSDNGSTPLFEAVQSEGPVSNVITIVRHLLGARANVHAMIQYEDKAFNLLNLALNHSSVDLIQLLLEADAPCTEENLLAAIERGELQIIKLLSTKARITTKMIQKAADKTESEIFWLLWGLADNNTRESSRSRAFVTAIRSGNQDVINAFSACRAQLAEPSDLTEAIEAAAARGDIAVLRLLLSDNLAFQAIAVHCLGTSLRCAIAKSRDDVIELLLAAGADINAKDRKTSKTPLLESIRRGAIGLSQRLLTAGAEVNMTVPQSCECSWSRSYVASVLPAAVSLGCHRLIQEIIETEADVDAPEPDNEKPALTVAVEKRDLTSIQILIDAGADVNTPAGRHFGQTALAAAVRNKDVDTVHYLLRLGADPDEGSLIAAVSGGPALMQPLLTAKFQRFRYYPLGFGCQALQKAIKLADAAMVELLLSNDINPSTIVRPQRKQQCYSYSAGGADYNESAFGTAIRLDQSMDLWMVRKLLNGGANPNKRVSDESNGTALLQAIQRKSFKLAEMLVTAGAEVNTKAVGSLSRTPLQLAAEHRCLDTVDFLLQKGADVNSPPCDQSGATALQLAARKGYLGIACLLLDKGAEVDALPAKVYGKTALEGASEYGRIDMVQLLLNAGAQVVGPGSQQYERAQQLASSNGHIAVRRLLEANHAQQLNALPDLFATDVENSEALRLGDEMYVDPAMLRPETGYI</sequence>
<dbReference type="GeneID" id="25301015"/>
<dbReference type="SMART" id="SM00248">
    <property type="entry name" value="ANK"/>
    <property type="match status" value="16"/>
</dbReference>
<keyword evidence="1" id="KW-0677">Repeat</keyword>
<evidence type="ECO:0000256" key="3">
    <source>
        <dbReference type="PROSITE-ProRule" id="PRU00023"/>
    </source>
</evidence>
<reference evidence="5 6" key="1">
    <citation type="submission" date="2015-01" db="EMBL/GenBank/DDBJ databases">
        <title>The Genome Sequence of Fonsecaea pedrosoi CBS 271.37.</title>
        <authorList>
            <consortium name="The Broad Institute Genomics Platform"/>
            <person name="Cuomo C."/>
            <person name="de Hoog S."/>
            <person name="Gorbushina A."/>
            <person name="Stielow B."/>
            <person name="Teixiera M."/>
            <person name="Abouelleil A."/>
            <person name="Chapman S.B."/>
            <person name="Priest M."/>
            <person name="Young S.K."/>
            <person name="Wortman J."/>
            <person name="Nusbaum C."/>
            <person name="Birren B."/>
        </authorList>
    </citation>
    <scope>NUCLEOTIDE SEQUENCE [LARGE SCALE GENOMIC DNA]</scope>
    <source>
        <strain evidence="5 6">CBS 271.37</strain>
    </source>
</reference>
<keyword evidence="2 3" id="KW-0040">ANK repeat</keyword>
<dbReference type="InterPro" id="IPR025676">
    <property type="entry name" value="Clr5_dom"/>
</dbReference>
<dbReference type="PANTHER" id="PTHR24123:SF33">
    <property type="entry name" value="PROTEIN HOS4"/>
    <property type="match status" value="1"/>
</dbReference>
<feature type="repeat" description="ANK" evidence="3">
    <location>
        <begin position="992"/>
        <end position="1020"/>
    </location>
</feature>
<dbReference type="AlphaFoldDB" id="A0A0D2E7P9"/>
<dbReference type="Pfam" id="PF14420">
    <property type="entry name" value="Clr5"/>
    <property type="match status" value="1"/>
</dbReference>
<dbReference type="Pfam" id="PF00023">
    <property type="entry name" value="Ank"/>
    <property type="match status" value="2"/>
</dbReference>
<feature type="repeat" description="ANK" evidence="3">
    <location>
        <begin position="356"/>
        <end position="388"/>
    </location>
</feature>
<protein>
    <recommendedName>
        <fullName evidence="4">Clr5 domain-containing protein</fullName>
    </recommendedName>
</protein>
<dbReference type="PANTHER" id="PTHR24123">
    <property type="entry name" value="ANKYRIN REPEAT-CONTAINING"/>
    <property type="match status" value="1"/>
</dbReference>